<name>A0A645B7B6_9ZZZZ</name>
<organism evidence="1">
    <name type="scientific">bioreactor metagenome</name>
    <dbReference type="NCBI Taxonomy" id="1076179"/>
    <lineage>
        <taxon>unclassified sequences</taxon>
        <taxon>metagenomes</taxon>
        <taxon>ecological metagenomes</taxon>
    </lineage>
</organism>
<reference evidence="1" key="1">
    <citation type="submission" date="2019-08" db="EMBL/GenBank/DDBJ databases">
        <authorList>
            <person name="Kucharzyk K."/>
            <person name="Murdoch R.W."/>
            <person name="Higgins S."/>
            <person name="Loffler F."/>
        </authorList>
    </citation>
    <scope>NUCLEOTIDE SEQUENCE</scope>
</reference>
<proteinExistence type="predicted"/>
<accession>A0A645B7B6</accession>
<protein>
    <submittedName>
        <fullName evidence="1">Uncharacterized protein</fullName>
    </submittedName>
</protein>
<dbReference type="EMBL" id="VSSQ01018271">
    <property type="protein sequence ID" value="MPM61315.1"/>
    <property type="molecule type" value="Genomic_DNA"/>
</dbReference>
<comment type="caution">
    <text evidence="1">The sequence shown here is derived from an EMBL/GenBank/DDBJ whole genome shotgun (WGS) entry which is preliminary data.</text>
</comment>
<dbReference type="AlphaFoldDB" id="A0A645B7B6"/>
<evidence type="ECO:0000313" key="1">
    <source>
        <dbReference type="EMBL" id="MPM61315.1"/>
    </source>
</evidence>
<sequence length="110" mass="12259">MKIALFRHGAPGTLAKLPGAFPEVEHVDCLGGFTRLTPITKRLTLVTLEDGEALELPVQYTLRRLDRAPQRIYGDCLVAALREDGTYTDVTPQDLRKAEQYILPVRQAVV</sequence>
<gene>
    <name evidence="1" type="ORF">SDC9_108173</name>
</gene>